<dbReference type="GeneID" id="75054327"/>
<organism evidence="1 2">
    <name type="scientific">Blautia producta</name>
    <dbReference type="NCBI Taxonomy" id="33035"/>
    <lineage>
        <taxon>Bacteria</taxon>
        <taxon>Bacillati</taxon>
        <taxon>Bacillota</taxon>
        <taxon>Clostridia</taxon>
        <taxon>Lachnospirales</taxon>
        <taxon>Lachnospiraceae</taxon>
        <taxon>Blautia</taxon>
    </lineage>
</organism>
<dbReference type="Proteomes" id="UP000515789">
    <property type="component" value="Chromosome"/>
</dbReference>
<protein>
    <submittedName>
        <fullName evidence="1">Uncharacterized protein</fullName>
    </submittedName>
</protein>
<evidence type="ECO:0000313" key="1">
    <source>
        <dbReference type="EMBL" id="QMW80241.1"/>
    </source>
</evidence>
<dbReference type="RefSeq" id="WP_018595109.1">
    <property type="nucleotide sequence ID" value="NZ_AP031416.1"/>
</dbReference>
<gene>
    <name evidence="1" type="ORF">E5259_23115</name>
</gene>
<reference evidence="1 2" key="1">
    <citation type="submission" date="2019-04" db="EMBL/GenBank/DDBJ databases">
        <authorList>
            <person name="Schori C."/>
            <person name="Ahrens C."/>
        </authorList>
    </citation>
    <scope>NUCLEOTIDE SEQUENCE [LARGE SCALE GENOMIC DNA]</scope>
    <source>
        <strain evidence="1 2">DSM 2950</strain>
    </source>
</reference>
<dbReference type="EMBL" id="CP039126">
    <property type="protein sequence ID" value="QMW80241.1"/>
    <property type="molecule type" value="Genomic_DNA"/>
</dbReference>
<dbReference type="AlphaFoldDB" id="A0A7G5N048"/>
<sequence length="81" mass="9984">MKISNRSVNKCGRESLLFRLWLPHLFFILEEYQIWRGFEGFRETEEKKNRIVKYAEEKRGRLRGVSGIWRGRWYRILKACF</sequence>
<proteinExistence type="predicted"/>
<evidence type="ECO:0000313" key="2">
    <source>
        <dbReference type="Proteomes" id="UP000515789"/>
    </source>
</evidence>
<name>A0A7G5N048_9FIRM</name>
<accession>A0A7G5N048</accession>